<dbReference type="EnsemblMetazoa" id="CJA37445.1">
    <property type="protein sequence ID" value="CJA37445.1"/>
    <property type="gene ID" value="WBGene00213292"/>
</dbReference>
<evidence type="ECO:0000313" key="2">
    <source>
        <dbReference type="Proteomes" id="UP000005237"/>
    </source>
</evidence>
<protein>
    <submittedName>
        <fullName evidence="1">Uncharacterized protein</fullName>
    </submittedName>
</protein>
<reference evidence="1" key="2">
    <citation type="submission" date="2022-06" db="UniProtKB">
        <authorList>
            <consortium name="EnsemblMetazoa"/>
        </authorList>
    </citation>
    <scope>IDENTIFICATION</scope>
    <source>
        <strain evidence="1">DF5081</strain>
    </source>
</reference>
<organism evidence="1 2">
    <name type="scientific">Caenorhabditis japonica</name>
    <dbReference type="NCBI Taxonomy" id="281687"/>
    <lineage>
        <taxon>Eukaryota</taxon>
        <taxon>Metazoa</taxon>
        <taxon>Ecdysozoa</taxon>
        <taxon>Nematoda</taxon>
        <taxon>Chromadorea</taxon>
        <taxon>Rhabditida</taxon>
        <taxon>Rhabditina</taxon>
        <taxon>Rhabditomorpha</taxon>
        <taxon>Rhabditoidea</taxon>
        <taxon>Rhabditidae</taxon>
        <taxon>Peloderinae</taxon>
        <taxon>Caenorhabditis</taxon>
    </lineage>
</organism>
<accession>A0A8R1IUT8</accession>
<name>A0A8R1IUT8_CAEJA</name>
<reference evidence="2" key="1">
    <citation type="submission" date="2010-08" db="EMBL/GenBank/DDBJ databases">
        <authorList>
            <consortium name="Caenorhabditis japonica Sequencing Consortium"/>
            <person name="Wilson R.K."/>
        </authorList>
    </citation>
    <scope>NUCLEOTIDE SEQUENCE [LARGE SCALE GENOMIC DNA]</scope>
    <source>
        <strain evidence="2">DF5081</strain>
    </source>
</reference>
<dbReference type="Proteomes" id="UP000005237">
    <property type="component" value="Unassembled WGS sequence"/>
</dbReference>
<dbReference type="AlphaFoldDB" id="A0A8R1IUT8"/>
<sequence length="82" mass="9338">MLTKFANGNSLPIPTKVHRHPCSSRFRPLKLQFDNKQDRDVFIKGFNKLRHTDPAIATLPCPSWIHCVPPGSLSTTRTKKLE</sequence>
<evidence type="ECO:0000313" key="1">
    <source>
        <dbReference type="EnsemblMetazoa" id="CJA37445.1"/>
    </source>
</evidence>
<proteinExistence type="predicted"/>
<keyword evidence="2" id="KW-1185">Reference proteome</keyword>